<evidence type="ECO:0000313" key="3">
    <source>
        <dbReference type="Proteomes" id="UP000257109"/>
    </source>
</evidence>
<protein>
    <recommendedName>
        <fullName evidence="1">Reverse transcriptase Ty1/copia-type domain-containing protein</fullName>
    </recommendedName>
</protein>
<dbReference type="OrthoDB" id="1747567at2759"/>
<sequence>MNMVRIIVSLATHSGLNLQQFEVKNSFLRGELEKEVYMEILPRFYSHNEKNKSQGDHTLFIKHLSDDKLTFLLVYVDNMIITGDDKIEKLILKEKLTTHLEMKDLGKLKYFLGKRLPIPNKYCLVVSVVNHFMHDSRKRHLWAVEMILQHLKTSLGKGL</sequence>
<accession>A0A371GZ51</accession>
<feature type="non-terminal residue" evidence="2">
    <location>
        <position position="1"/>
    </location>
</feature>
<evidence type="ECO:0000259" key="1">
    <source>
        <dbReference type="Pfam" id="PF07727"/>
    </source>
</evidence>
<name>A0A371GZ51_MUCPR</name>
<keyword evidence="3" id="KW-1185">Reference proteome</keyword>
<feature type="domain" description="Reverse transcriptase Ty1/copia-type" evidence="1">
    <location>
        <begin position="51"/>
        <end position="114"/>
    </location>
</feature>
<evidence type="ECO:0000313" key="2">
    <source>
        <dbReference type="EMBL" id="RDX95840.1"/>
    </source>
</evidence>
<dbReference type="EMBL" id="QJKJ01004035">
    <property type="protein sequence ID" value="RDX95840.1"/>
    <property type="molecule type" value="Genomic_DNA"/>
</dbReference>
<proteinExistence type="predicted"/>
<dbReference type="AlphaFoldDB" id="A0A371GZ51"/>
<organism evidence="2 3">
    <name type="scientific">Mucuna pruriens</name>
    <name type="common">Velvet bean</name>
    <name type="synonym">Dolichos pruriens</name>
    <dbReference type="NCBI Taxonomy" id="157652"/>
    <lineage>
        <taxon>Eukaryota</taxon>
        <taxon>Viridiplantae</taxon>
        <taxon>Streptophyta</taxon>
        <taxon>Embryophyta</taxon>
        <taxon>Tracheophyta</taxon>
        <taxon>Spermatophyta</taxon>
        <taxon>Magnoliopsida</taxon>
        <taxon>eudicotyledons</taxon>
        <taxon>Gunneridae</taxon>
        <taxon>Pentapetalae</taxon>
        <taxon>rosids</taxon>
        <taxon>fabids</taxon>
        <taxon>Fabales</taxon>
        <taxon>Fabaceae</taxon>
        <taxon>Papilionoideae</taxon>
        <taxon>50 kb inversion clade</taxon>
        <taxon>NPAAA clade</taxon>
        <taxon>indigoferoid/millettioid clade</taxon>
        <taxon>Phaseoleae</taxon>
        <taxon>Mucuna</taxon>
    </lineage>
</organism>
<dbReference type="InterPro" id="IPR013103">
    <property type="entry name" value="RVT_2"/>
</dbReference>
<dbReference type="STRING" id="157652.A0A371GZ51"/>
<dbReference type="Proteomes" id="UP000257109">
    <property type="component" value="Unassembled WGS sequence"/>
</dbReference>
<comment type="caution">
    <text evidence="2">The sequence shown here is derived from an EMBL/GenBank/DDBJ whole genome shotgun (WGS) entry which is preliminary data.</text>
</comment>
<dbReference type="Pfam" id="PF07727">
    <property type="entry name" value="RVT_2"/>
    <property type="match status" value="1"/>
</dbReference>
<reference evidence="2" key="1">
    <citation type="submission" date="2018-05" db="EMBL/GenBank/DDBJ databases">
        <title>Draft genome of Mucuna pruriens seed.</title>
        <authorList>
            <person name="Nnadi N.E."/>
            <person name="Vos R."/>
            <person name="Hasami M.H."/>
            <person name="Devisetty U.K."/>
            <person name="Aguiy J.C."/>
        </authorList>
    </citation>
    <scope>NUCLEOTIDE SEQUENCE [LARGE SCALE GENOMIC DNA]</scope>
    <source>
        <strain evidence="2">JCA_2017</strain>
    </source>
</reference>
<gene>
    <name evidence="2" type="ORF">CR513_21585</name>
</gene>